<dbReference type="AlphaFoldDB" id="A0A2K3DTS8"/>
<accession>A0A2K3DTS8</accession>
<feature type="compositionally biased region" description="Low complexity" evidence="1">
    <location>
        <begin position="97"/>
        <end position="123"/>
    </location>
</feature>
<dbReference type="OrthoDB" id="544402at2759"/>
<evidence type="ECO:0000313" key="2">
    <source>
        <dbReference type="EMBL" id="PNW83933.1"/>
    </source>
</evidence>
<protein>
    <submittedName>
        <fullName evidence="2">Uncharacterized protein</fullName>
    </submittedName>
</protein>
<evidence type="ECO:0000256" key="1">
    <source>
        <dbReference type="SAM" id="MobiDB-lite"/>
    </source>
</evidence>
<sequence length="331" mass="33541">MHAPLALAVQRATSLGFAAAGAQAAYVTNHLGGGFASCCSSRTYASSAGSRPGPSSAPTTSTAAAASGPDGSARPSLWASLQRALFPVGSVTSNEAAASSSSSASPPSAAATATGRAARSGATTLGGGSAASAAASTADARAAARAAQEARNAARRAAKQAGAAQSDAFAGLSKPAEAFSATLLKAAVLLITVPLGVHMMSHSLMLSLCVKGLESDRPETVVLTLKRIQSVVRSDYLASRFEGDEGVALLLTCFHERAGEAVLREFLAAAAQLLKYKSTREALLMSSLVERLERAGAAGWLPAELREPARQLFLDAHAARRMEMEGMAAGL</sequence>
<dbReference type="KEGG" id="cre:CHLRE_04g214900v5"/>
<evidence type="ECO:0000313" key="3">
    <source>
        <dbReference type="Proteomes" id="UP000006906"/>
    </source>
</evidence>
<dbReference type="RefSeq" id="XP_042925109.1">
    <property type="nucleotide sequence ID" value="XM_043061677.1"/>
</dbReference>
<dbReference type="ExpressionAtlas" id="A0A2K3DTS8">
    <property type="expression patterns" value="baseline"/>
</dbReference>
<dbReference type="InParanoid" id="A0A2K3DTS8"/>
<organism evidence="2 3">
    <name type="scientific">Chlamydomonas reinhardtii</name>
    <name type="common">Chlamydomonas smithii</name>
    <dbReference type="NCBI Taxonomy" id="3055"/>
    <lineage>
        <taxon>Eukaryota</taxon>
        <taxon>Viridiplantae</taxon>
        <taxon>Chlorophyta</taxon>
        <taxon>core chlorophytes</taxon>
        <taxon>Chlorophyceae</taxon>
        <taxon>CS clade</taxon>
        <taxon>Chlamydomonadales</taxon>
        <taxon>Chlamydomonadaceae</taxon>
        <taxon>Chlamydomonas</taxon>
    </lineage>
</organism>
<dbReference type="Gramene" id="PNW83933">
    <property type="protein sequence ID" value="PNW83933"/>
    <property type="gene ID" value="CHLRE_04g214900v5"/>
</dbReference>
<dbReference type="Proteomes" id="UP000006906">
    <property type="component" value="Chromosome 4"/>
</dbReference>
<proteinExistence type="predicted"/>
<feature type="region of interest" description="Disordered" evidence="1">
    <location>
        <begin position="97"/>
        <end position="129"/>
    </location>
</feature>
<feature type="region of interest" description="Disordered" evidence="1">
    <location>
        <begin position="47"/>
        <end position="75"/>
    </location>
</feature>
<dbReference type="EMBL" id="CM008965">
    <property type="protein sequence ID" value="PNW83933.1"/>
    <property type="molecule type" value="Genomic_DNA"/>
</dbReference>
<name>A0A2K3DTS8_CHLRE</name>
<gene>
    <name evidence="2" type="ORF">CHLRE_04g214900v5</name>
</gene>
<keyword evidence="3" id="KW-1185">Reference proteome</keyword>
<reference evidence="2 3" key="1">
    <citation type="journal article" date="2007" name="Science">
        <title>The Chlamydomonas genome reveals the evolution of key animal and plant functions.</title>
        <authorList>
            <person name="Merchant S.S."/>
            <person name="Prochnik S.E."/>
            <person name="Vallon O."/>
            <person name="Harris E.H."/>
            <person name="Karpowicz S.J."/>
            <person name="Witman G.B."/>
            <person name="Terry A."/>
            <person name="Salamov A."/>
            <person name="Fritz-Laylin L.K."/>
            <person name="Marechal-Drouard L."/>
            <person name="Marshall W.F."/>
            <person name="Qu L.H."/>
            <person name="Nelson D.R."/>
            <person name="Sanderfoot A.A."/>
            <person name="Spalding M.H."/>
            <person name="Kapitonov V.V."/>
            <person name="Ren Q."/>
            <person name="Ferris P."/>
            <person name="Lindquist E."/>
            <person name="Shapiro H."/>
            <person name="Lucas S.M."/>
            <person name="Grimwood J."/>
            <person name="Schmutz J."/>
            <person name="Cardol P."/>
            <person name="Cerutti H."/>
            <person name="Chanfreau G."/>
            <person name="Chen C.L."/>
            <person name="Cognat V."/>
            <person name="Croft M.T."/>
            <person name="Dent R."/>
            <person name="Dutcher S."/>
            <person name="Fernandez E."/>
            <person name="Fukuzawa H."/>
            <person name="Gonzalez-Ballester D."/>
            <person name="Gonzalez-Halphen D."/>
            <person name="Hallmann A."/>
            <person name="Hanikenne M."/>
            <person name="Hippler M."/>
            <person name="Inwood W."/>
            <person name="Jabbari K."/>
            <person name="Kalanon M."/>
            <person name="Kuras R."/>
            <person name="Lefebvre P.A."/>
            <person name="Lemaire S.D."/>
            <person name="Lobanov A.V."/>
            <person name="Lohr M."/>
            <person name="Manuell A."/>
            <person name="Meier I."/>
            <person name="Mets L."/>
            <person name="Mittag M."/>
            <person name="Mittelmeier T."/>
            <person name="Moroney J.V."/>
            <person name="Moseley J."/>
            <person name="Napoli C."/>
            <person name="Nedelcu A.M."/>
            <person name="Niyogi K."/>
            <person name="Novoselov S.V."/>
            <person name="Paulsen I.T."/>
            <person name="Pazour G."/>
            <person name="Purton S."/>
            <person name="Ral J.P."/>
            <person name="Riano-Pachon D.M."/>
            <person name="Riekhof W."/>
            <person name="Rymarquis L."/>
            <person name="Schroda M."/>
            <person name="Stern D."/>
            <person name="Umen J."/>
            <person name="Willows R."/>
            <person name="Wilson N."/>
            <person name="Zimmer S.L."/>
            <person name="Allmer J."/>
            <person name="Balk J."/>
            <person name="Bisova K."/>
            <person name="Chen C.J."/>
            <person name="Elias M."/>
            <person name="Gendler K."/>
            <person name="Hauser C."/>
            <person name="Lamb M.R."/>
            <person name="Ledford H."/>
            <person name="Long J.C."/>
            <person name="Minagawa J."/>
            <person name="Page M.D."/>
            <person name="Pan J."/>
            <person name="Pootakham W."/>
            <person name="Roje S."/>
            <person name="Rose A."/>
            <person name="Stahlberg E."/>
            <person name="Terauchi A.M."/>
            <person name="Yang P."/>
            <person name="Ball S."/>
            <person name="Bowler C."/>
            <person name="Dieckmann C.L."/>
            <person name="Gladyshev V.N."/>
            <person name="Green P."/>
            <person name="Jorgensen R."/>
            <person name="Mayfield S."/>
            <person name="Mueller-Roeber B."/>
            <person name="Rajamani S."/>
            <person name="Sayre R.T."/>
            <person name="Brokstein P."/>
            <person name="Dubchak I."/>
            <person name="Goodstein D."/>
            <person name="Hornick L."/>
            <person name="Huang Y.W."/>
            <person name="Jhaveri J."/>
            <person name="Luo Y."/>
            <person name="Martinez D."/>
            <person name="Ngau W.C."/>
            <person name="Otillar B."/>
            <person name="Poliakov A."/>
            <person name="Porter A."/>
            <person name="Szajkowski L."/>
            <person name="Werner G."/>
            <person name="Zhou K."/>
            <person name="Grigoriev I.V."/>
            <person name="Rokhsar D.S."/>
            <person name="Grossman A.R."/>
        </authorList>
    </citation>
    <scope>NUCLEOTIDE SEQUENCE [LARGE SCALE GENOMIC DNA]</scope>
    <source>
        <strain evidence="3">CC-503</strain>
    </source>
</reference>
<dbReference type="GeneID" id="5724267"/>